<reference evidence="5 6" key="1">
    <citation type="submission" date="2020-07" db="EMBL/GenBank/DDBJ databases">
        <title>Sequencing the genomes of 1000 actinobacteria strains.</title>
        <authorList>
            <person name="Klenk H.-P."/>
        </authorList>
    </citation>
    <scope>NUCLEOTIDE SEQUENCE [LARGE SCALE GENOMIC DNA]</scope>
    <source>
        <strain evidence="5 6">DSM 103164</strain>
    </source>
</reference>
<dbReference type="AlphaFoldDB" id="A0A7Z0ILT6"/>
<dbReference type="Gene3D" id="1.10.10.10">
    <property type="entry name" value="Winged helix-like DNA-binding domain superfamily/Winged helix DNA-binding domain"/>
    <property type="match status" value="1"/>
</dbReference>
<comment type="caution">
    <text evidence="5">The sequence shown here is derived from an EMBL/GenBank/DDBJ whole genome shotgun (WGS) entry which is preliminary data.</text>
</comment>
<dbReference type="InterPro" id="IPR019885">
    <property type="entry name" value="Tscrpt_reg_HTH_AsnC-type_CS"/>
</dbReference>
<dbReference type="Pfam" id="PF13404">
    <property type="entry name" value="HTH_AsnC-type"/>
    <property type="match status" value="1"/>
</dbReference>
<evidence type="ECO:0000259" key="4">
    <source>
        <dbReference type="PROSITE" id="PS50956"/>
    </source>
</evidence>
<feature type="domain" description="HTH asnC-type" evidence="4">
    <location>
        <begin position="1"/>
        <end position="63"/>
    </location>
</feature>
<gene>
    <name evidence="5" type="ORF">GGQ54_002461</name>
</gene>
<accession>A0A7Z0ILT6</accession>
<dbReference type="GO" id="GO:0043565">
    <property type="term" value="F:sequence-specific DNA binding"/>
    <property type="evidence" value="ECO:0007669"/>
    <property type="project" value="InterPro"/>
</dbReference>
<evidence type="ECO:0000256" key="1">
    <source>
        <dbReference type="ARBA" id="ARBA00023015"/>
    </source>
</evidence>
<evidence type="ECO:0000256" key="2">
    <source>
        <dbReference type="ARBA" id="ARBA00023125"/>
    </source>
</evidence>
<dbReference type="GO" id="GO:0005829">
    <property type="term" value="C:cytosol"/>
    <property type="evidence" value="ECO:0007669"/>
    <property type="project" value="TreeGrafter"/>
</dbReference>
<keyword evidence="1" id="KW-0805">Transcription regulation</keyword>
<dbReference type="EMBL" id="JACBZS010000001">
    <property type="protein sequence ID" value="NYI71901.1"/>
    <property type="molecule type" value="Genomic_DNA"/>
</dbReference>
<evidence type="ECO:0000313" key="5">
    <source>
        <dbReference type="EMBL" id="NYI71901.1"/>
    </source>
</evidence>
<evidence type="ECO:0000256" key="3">
    <source>
        <dbReference type="ARBA" id="ARBA00023163"/>
    </source>
</evidence>
<protein>
    <submittedName>
        <fullName evidence="5">Lrp/AsnC family transcriptional regulator for asnA, asnC and gidA</fullName>
    </submittedName>
</protein>
<dbReference type="PRINTS" id="PR00033">
    <property type="entry name" value="HTHASNC"/>
</dbReference>
<dbReference type="PROSITE" id="PS00519">
    <property type="entry name" value="HTH_ASNC_1"/>
    <property type="match status" value="1"/>
</dbReference>
<dbReference type="InterPro" id="IPR036390">
    <property type="entry name" value="WH_DNA-bd_sf"/>
</dbReference>
<dbReference type="Proteomes" id="UP000527616">
    <property type="component" value="Unassembled WGS sequence"/>
</dbReference>
<dbReference type="RefSeq" id="WP_343045950.1">
    <property type="nucleotide sequence ID" value="NZ_JACBZS010000001.1"/>
</dbReference>
<sequence length="147" mass="15907">MSPDEVSRAILVALQRDGRRSYAALGKDVGLSEAAVRQRVARMIESGLMRIVAVPDPAALGFDRRGTIGVRTDGPLQPIAERMAALPSVTSVVFTAGSVDLLAEVACRSDEEFLTVIEQIRSLENVTATESFVHLRHAVGPQLRLDR</sequence>
<dbReference type="SUPFAM" id="SSF46785">
    <property type="entry name" value="Winged helix' DNA-binding domain"/>
    <property type="match status" value="1"/>
</dbReference>
<keyword evidence="6" id="KW-1185">Reference proteome</keyword>
<keyword evidence="3" id="KW-0804">Transcription</keyword>
<dbReference type="GO" id="GO:0043200">
    <property type="term" value="P:response to amino acid"/>
    <property type="evidence" value="ECO:0007669"/>
    <property type="project" value="TreeGrafter"/>
</dbReference>
<dbReference type="InterPro" id="IPR011008">
    <property type="entry name" value="Dimeric_a/b-barrel"/>
</dbReference>
<dbReference type="InterPro" id="IPR000485">
    <property type="entry name" value="AsnC-type_HTH_dom"/>
</dbReference>
<keyword evidence="2" id="KW-0238">DNA-binding</keyword>
<dbReference type="PANTHER" id="PTHR30154:SF34">
    <property type="entry name" value="TRANSCRIPTIONAL REGULATOR AZLB"/>
    <property type="match status" value="1"/>
</dbReference>
<dbReference type="PANTHER" id="PTHR30154">
    <property type="entry name" value="LEUCINE-RESPONSIVE REGULATORY PROTEIN"/>
    <property type="match status" value="1"/>
</dbReference>
<dbReference type="Gene3D" id="3.30.70.920">
    <property type="match status" value="1"/>
</dbReference>
<dbReference type="Pfam" id="PF01037">
    <property type="entry name" value="AsnC_trans_reg"/>
    <property type="match status" value="1"/>
</dbReference>
<organism evidence="5 6">
    <name type="scientific">Naumannella cuiyingiana</name>
    <dbReference type="NCBI Taxonomy" id="1347891"/>
    <lineage>
        <taxon>Bacteria</taxon>
        <taxon>Bacillati</taxon>
        <taxon>Actinomycetota</taxon>
        <taxon>Actinomycetes</taxon>
        <taxon>Propionibacteriales</taxon>
        <taxon>Propionibacteriaceae</taxon>
        <taxon>Naumannella</taxon>
    </lineage>
</organism>
<dbReference type="InterPro" id="IPR036388">
    <property type="entry name" value="WH-like_DNA-bd_sf"/>
</dbReference>
<evidence type="ECO:0000313" key="6">
    <source>
        <dbReference type="Proteomes" id="UP000527616"/>
    </source>
</evidence>
<dbReference type="PROSITE" id="PS50956">
    <property type="entry name" value="HTH_ASNC_2"/>
    <property type="match status" value="1"/>
</dbReference>
<dbReference type="SUPFAM" id="SSF54909">
    <property type="entry name" value="Dimeric alpha+beta barrel"/>
    <property type="match status" value="1"/>
</dbReference>
<dbReference type="SMART" id="SM00344">
    <property type="entry name" value="HTH_ASNC"/>
    <property type="match status" value="1"/>
</dbReference>
<dbReference type="InterPro" id="IPR019888">
    <property type="entry name" value="Tscrpt_reg_AsnC-like"/>
</dbReference>
<name>A0A7Z0ILT6_9ACTN</name>
<dbReference type="InterPro" id="IPR019887">
    <property type="entry name" value="Tscrpt_reg_AsnC/Lrp_C"/>
</dbReference>
<proteinExistence type="predicted"/>